<accession>A0A7W9PFY5</accession>
<keyword evidence="1" id="KW-0472">Membrane</keyword>
<evidence type="ECO:0000313" key="2">
    <source>
        <dbReference type="EMBL" id="MBB5915444.1"/>
    </source>
</evidence>
<dbReference type="EMBL" id="JACHIT010000002">
    <property type="protein sequence ID" value="MBB5915444.1"/>
    <property type="molecule type" value="Genomic_DNA"/>
</dbReference>
<keyword evidence="3" id="KW-1185">Reference proteome</keyword>
<sequence length="47" mass="5269">MLDWQVGLVIAIGIPLVVIAGCAFWPQRPPKGRSVRAIRERIDREQG</sequence>
<dbReference type="Proteomes" id="UP000540412">
    <property type="component" value="Unassembled WGS sequence"/>
</dbReference>
<evidence type="ECO:0000313" key="3">
    <source>
        <dbReference type="Proteomes" id="UP000540412"/>
    </source>
</evidence>
<evidence type="ECO:0000256" key="1">
    <source>
        <dbReference type="SAM" id="Phobius"/>
    </source>
</evidence>
<feature type="transmembrane region" description="Helical" evidence="1">
    <location>
        <begin position="6"/>
        <end position="26"/>
    </location>
</feature>
<name>A0A7W9PFY5_9NOCA</name>
<reference evidence="2 3" key="1">
    <citation type="submission" date="2020-08" db="EMBL/GenBank/DDBJ databases">
        <title>Sequencing the genomes of 1000 actinobacteria strains.</title>
        <authorList>
            <person name="Klenk H.-P."/>
        </authorList>
    </citation>
    <scope>NUCLEOTIDE SEQUENCE [LARGE SCALE GENOMIC DNA]</scope>
    <source>
        <strain evidence="2 3">DSM 43582</strain>
    </source>
</reference>
<keyword evidence="1" id="KW-0812">Transmembrane</keyword>
<gene>
    <name evidence="2" type="ORF">BJY24_004356</name>
</gene>
<dbReference type="AlphaFoldDB" id="A0A7W9PFY5"/>
<proteinExistence type="predicted"/>
<comment type="caution">
    <text evidence="2">The sequence shown here is derived from an EMBL/GenBank/DDBJ whole genome shotgun (WGS) entry which is preliminary data.</text>
</comment>
<protein>
    <submittedName>
        <fullName evidence="2">Uncharacterized protein</fullName>
    </submittedName>
</protein>
<keyword evidence="1" id="KW-1133">Transmembrane helix</keyword>
<organism evidence="2 3">
    <name type="scientific">Nocardia transvalensis</name>
    <dbReference type="NCBI Taxonomy" id="37333"/>
    <lineage>
        <taxon>Bacteria</taxon>
        <taxon>Bacillati</taxon>
        <taxon>Actinomycetota</taxon>
        <taxon>Actinomycetes</taxon>
        <taxon>Mycobacteriales</taxon>
        <taxon>Nocardiaceae</taxon>
        <taxon>Nocardia</taxon>
    </lineage>
</organism>